<dbReference type="Proteomes" id="UP000646523">
    <property type="component" value="Unassembled WGS sequence"/>
</dbReference>
<dbReference type="InterPro" id="IPR004513">
    <property type="entry name" value="FtsX"/>
</dbReference>
<dbReference type="PANTHER" id="PTHR47755:SF1">
    <property type="entry name" value="CELL DIVISION PROTEIN FTSX"/>
    <property type="match status" value="1"/>
</dbReference>
<feature type="domain" description="FtsX extracellular" evidence="2">
    <location>
        <begin position="160"/>
        <end position="268"/>
    </location>
</feature>
<dbReference type="EMBL" id="BMNH01000001">
    <property type="protein sequence ID" value="GGO61724.1"/>
    <property type="molecule type" value="Genomic_DNA"/>
</dbReference>
<accession>A0A917YPB1</accession>
<organism evidence="3 4">
    <name type="scientific">Nonomuraea cavernae</name>
    <dbReference type="NCBI Taxonomy" id="2045107"/>
    <lineage>
        <taxon>Bacteria</taxon>
        <taxon>Bacillati</taxon>
        <taxon>Actinomycetota</taxon>
        <taxon>Actinomycetes</taxon>
        <taxon>Streptosporangiales</taxon>
        <taxon>Streptosporangiaceae</taxon>
        <taxon>Nonomuraea</taxon>
    </lineage>
</organism>
<keyword evidence="4" id="KW-1185">Reference proteome</keyword>
<reference evidence="3" key="2">
    <citation type="submission" date="2020-09" db="EMBL/GenBank/DDBJ databases">
        <authorList>
            <person name="Sun Q."/>
            <person name="Zhou Y."/>
        </authorList>
    </citation>
    <scope>NUCLEOTIDE SEQUENCE</scope>
    <source>
        <strain evidence="3">CGMCC 4.7368</strain>
    </source>
</reference>
<proteinExistence type="predicted"/>
<dbReference type="InterPro" id="IPR040690">
    <property type="entry name" value="FtsX_ECD"/>
</dbReference>
<feature type="chain" id="PRO_5037092176" description="FtsX extracellular domain-containing protein" evidence="1">
    <location>
        <begin position="27"/>
        <end position="297"/>
    </location>
</feature>
<feature type="domain" description="FtsX extracellular" evidence="2">
    <location>
        <begin position="41"/>
        <end position="138"/>
    </location>
</feature>
<evidence type="ECO:0000259" key="2">
    <source>
        <dbReference type="Pfam" id="PF18075"/>
    </source>
</evidence>
<dbReference type="AlphaFoldDB" id="A0A917YPB1"/>
<dbReference type="PANTHER" id="PTHR47755">
    <property type="entry name" value="CELL DIVISION PROTEIN FTSX"/>
    <property type="match status" value="1"/>
</dbReference>
<comment type="caution">
    <text evidence="3">The sequence shown here is derived from an EMBL/GenBank/DDBJ whole genome shotgun (WGS) entry which is preliminary data.</text>
</comment>
<sequence length="297" mass="32827">MKRWSWRVTVAAVVALSGMTGPVVSAEAVHAPEINFSDDWEIAVFLCTPSAYGCHKRYATAKQRRDIETFLQATPEVTEVRFVSRAAAYANFRQEFAGQQKVLASVHAKDVPESFRVRVSGVADRTRIVALANRRPGVGLAVDHADSHVDGAAAPQASDMSVFLCEKDSFKPACLRGRGKANKSAVTVKERKAIVAVIERIPGLESYEYEDQATAYRNFVEAYADNEALVSATRMSDMPASYRLWVQSAADLDSPRRRLERMAGVSQVHDSRCLLRKLRLRSEYGLWKLRSGIGGCG</sequence>
<dbReference type="RefSeq" id="WP_189122227.1">
    <property type="nucleotide sequence ID" value="NZ_BMNH01000001.1"/>
</dbReference>
<reference evidence="3" key="1">
    <citation type="journal article" date="2014" name="Int. J. Syst. Evol. Microbiol.">
        <title>Complete genome sequence of Corynebacterium casei LMG S-19264T (=DSM 44701T), isolated from a smear-ripened cheese.</title>
        <authorList>
            <consortium name="US DOE Joint Genome Institute (JGI-PGF)"/>
            <person name="Walter F."/>
            <person name="Albersmeier A."/>
            <person name="Kalinowski J."/>
            <person name="Ruckert C."/>
        </authorList>
    </citation>
    <scope>NUCLEOTIDE SEQUENCE</scope>
    <source>
        <strain evidence="3">CGMCC 4.7368</strain>
    </source>
</reference>
<evidence type="ECO:0000256" key="1">
    <source>
        <dbReference type="SAM" id="SignalP"/>
    </source>
</evidence>
<dbReference type="Gene3D" id="3.30.70.3040">
    <property type="match status" value="2"/>
</dbReference>
<keyword evidence="1" id="KW-0732">Signal</keyword>
<protein>
    <recommendedName>
        <fullName evidence="2">FtsX extracellular domain-containing protein</fullName>
    </recommendedName>
</protein>
<dbReference type="Pfam" id="PF18075">
    <property type="entry name" value="FtsX_ECD"/>
    <property type="match status" value="2"/>
</dbReference>
<dbReference type="GO" id="GO:0051301">
    <property type="term" value="P:cell division"/>
    <property type="evidence" value="ECO:0007669"/>
    <property type="project" value="InterPro"/>
</dbReference>
<feature type="signal peptide" evidence="1">
    <location>
        <begin position="1"/>
        <end position="26"/>
    </location>
</feature>
<dbReference type="GO" id="GO:0016020">
    <property type="term" value="C:membrane"/>
    <property type="evidence" value="ECO:0007669"/>
    <property type="project" value="InterPro"/>
</dbReference>
<evidence type="ECO:0000313" key="3">
    <source>
        <dbReference type="EMBL" id="GGO61724.1"/>
    </source>
</evidence>
<evidence type="ECO:0000313" key="4">
    <source>
        <dbReference type="Proteomes" id="UP000646523"/>
    </source>
</evidence>
<name>A0A917YPB1_9ACTN</name>
<gene>
    <name evidence="3" type="ORF">GCM10012289_04640</name>
</gene>